<comment type="similarity">
    <text evidence="9">Belongs to the GSP H family.</text>
</comment>
<dbReference type="Pfam" id="PF07963">
    <property type="entry name" value="N_methyl"/>
    <property type="match status" value="1"/>
</dbReference>
<keyword evidence="8 11" id="KW-0472">Membrane</keyword>
<evidence type="ECO:0000256" key="6">
    <source>
        <dbReference type="ARBA" id="ARBA00022692"/>
    </source>
</evidence>
<accession>A0A0J1GLU3</accession>
<evidence type="ECO:0000313" key="14">
    <source>
        <dbReference type="Proteomes" id="UP000036426"/>
    </source>
</evidence>
<evidence type="ECO:0000256" key="5">
    <source>
        <dbReference type="ARBA" id="ARBA00022519"/>
    </source>
</evidence>
<evidence type="ECO:0000256" key="11">
    <source>
        <dbReference type="SAM" id="Phobius"/>
    </source>
</evidence>
<evidence type="ECO:0000256" key="2">
    <source>
        <dbReference type="ARBA" id="ARBA00021549"/>
    </source>
</evidence>
<keyword evidence="4" id="KW-0488">Methylation</keyword>
<dbReference type="InterPro" id="IPR012902">
    <property type="entry name" value="N_methyl_site"/>
</dbReference>
<evidence type="ECO:0000256" key="4">
    <source>
        <dbReference type="ARBA" id="ARBA00022481"/>
    </source>
</evidence>
<keyword evidence="6 11" id="KW-0812">Transmembrane</keyword>
<dbReference type="Pfam" id="PF12019">
    <property type="entry name" value="GspH"/>
    <property type="match status" value="1"/>
</dbReference>
<dbReference type="GO" id="GO:0005886">
    <property type="term" value="C:plasma membrane"/>
    <property type="evidence" value="ECO:0007669"/>
    <property type="project" value="UniProtKB-SubCell"/>
</dbReference>
<feature type="domain" description="General secretion pathway GspH" evidence="12">
    <location>
        <begin position="45"/>
        <end position="140"/>
    </location>
</feature>
<dbReference type="InterPro" id="IPR022346">
    <property type="entry name" value="T2SS_GspH"/>
</dbReference>
<feature type="transmembrane region" description="Helical" evidence="11">
    <location>
        <begin position="12"/>
        <end position="32"/>
    </location>
</feature>
<dbReference type="AlphaFoldDB" id="A0A0J1GLU3"/>
<keyword evidence="3" id="KW-1003">Cell membrane</keyword>
<dbReference type="GO" id="GO:0015628">
    <property type="term" value="P:protein secretion by the type II secretion system"/>
    <property type="evidence" value="ECO:0007669"/>
    <property type="project" value="InterPro"/>
</dbReference>
<dbReference type="GO" id="GO:0015627">
    <property type="term" value="C:type II protein secretion system complex"/>
    <property type="evidence" value="ECO:0007669"/>
    <property type="project" value="InterPro"/>
</dbReference>
<dbReference type="Proteomes" id="UP000036426">
    <property type="component" value="Unassembled WGS sequence"/>
</dbReference>
<keyword evidence="7 11" id="KW-1133">Transmembrane helix</keyword>
<comment type="subcellular location">
    <subcellularLocation>
        <location evidence="1">Cell inner membrane</location>
        <topology evidence="1">Single-pass membrane protein</topology>
    </subcellularLocation>
</comment>
<evidence type="ECO:0000256" key="1">
    <source>
        <dbReference type="ARBA" id="ARBA00004377"/>
    </source>
</evidence>
<dbReference type="SUPFAM" id="SSF54523">
    <property type="entry name" value="Pili subunits"/>
    <property type="match status" value="1"/>
</dbReference>
<evidence type="ECO:0000256" key="8">
    <source>
        <dbReference type="ARBA" id="ARBA00023136"/>
    </source>
</evidence>
<proteinExistence type="inferred from homology"/>
<protein>
    <recommendedName>
        <fullName evidence="2">Type II secretion system protein H</fullName>
    </recommendedName>
    <alternativeName>
        <fullName evidence="10">General secretion pathway protein H</fullName>
    </alternativeName>
</protein>
<dbReference type="Gene3D" id="3.30.700.10">
    <property type="entry name" value="Glycoprotein, Type 4 Pilin"/>
    <property type="match status" value="1"/>
</dbReference>
<dbReference type="PATRIC" id="fig|754436.4.peg.2597"/>
<gene>
    <name evidence="13" type="ORF">ABT58_12235</name>
</gene>
<evidence type="ECO:0000256" key="9">
    <source>
        <dbReference type="ARBA" id="ARBA00025772"/>
    </source>
</evidence>
<comment type="caution">
    <text evidence="13">The sequence shown here is derived from an EMBL/GenBank/DDBJ whole genome shotgun (WGS) entry which is preliminary data.</text>
</comment>
<evidence type="ECO:0000259" key="12">
    <source>
        <dbReference type="Pfam" id="PF12019"/>
    </source>
</evidence>
<name>A0A0J1GLU3_9GAMM</name>
<dbReference type="InterPro" id="IPR045584">
    <property type="entry name" value="Pilin-like"/>
</dbReference>
<dbReference type="EMBL" id="LDOV01000022">
    <property type="protein sequence ID" value="KLV00429.1"/>
    <property type="molecule type" value="Genomic_DNA"/>
</dbReference>
<evidence type="ECO:0000256" key="7">
    <source>
        <dbReference type="ARBA" id="ARBA00022989"/>
    </source>
</evidence>
<reference evidence="13 14" key="1">
    <citation type="submission" date="2015-05" db="EMBL/GenBank/DDBJ databases">
        <title>Photobacterium galathea sp. nov.</title>
        <authorList>
            <person name="Machado H."/>
            <person name="Gram L."/>
        </authorList>
    </citation>
    <scope>NUCLEOTIDE SEQUENCE [LARGE SCALE GENOMIC DNA]</scope>
    <source>
        <strain evidence="13 14">DSM 25995</strain>
    </source>
</reference>
<evidence type="ECO:0000256" key="3">
    <source>
        <dbReference type="ARBA" id="ARBA00022475"/>
    </source>
</evidence>
<evidence type="ECO:0000256" key="10">
    <source>
        <dbReference type="ARBA" id="ARBA00030775"/>
    </source>
</evidence>
<sequence length="151" mass="16398">MAQRKQGGFTILELFVTISIVCILAAAALPSFSSQVKNERIVTNANQLHSVVKFARGEAAKRAEQINLVVLDTKWLVKIHAGTPEEETLAEFMPSHPSVSISNLRNMTVSKTGAMPTAQFIITDGDSQTADRYLCVFSSGQSVLKKEASCL</sequence>
<organism evidence="13 14">
    <name type="scientific">Photobacterium aphoticum</name>
    <dbReference type="NCBI Taxonomy" id="754436"/>
    <lineage>
        <taxon>Bacteria</taxon>
        <taxon>Pseudomonadati</taxon>
        <taxon>Pseudomonadota</taxon>
        <taxon>Gammaproteobacteria</taxon>
        <taxon>Vibrionales</taxon>
        <taxon>Vibrionaceae</taxon>
        <taxon>Photobacterium</taxon>
    </lineage>
</organism>
<keyword evidence="14" id="KW-1185">Reference proteome</keyword>
<keyword evidence="5" id="KW-0997">Cell inner membrane</keyword>
<dbReference type="NCBIfam" id="TIGR02532">
    <property type="entry name" value="IV_pilin_GFxxxE"/>
    <property type="match status" value="1"/>
</dbReference>
<evidence type="ECO:0000313" key="13">
    <source>
        <dbReference type="EMBL" id="KLV00429.1"/>
    </source>
</evidence>
<dbReference type="RefSeq" id="WP_047874695.1">
    <property type="nucleotide sequence ID" value="NZ_BMYC01000004.1"/>
</dbReference>